<name>A0ACC7LK25_9FLAO</name>
<proteinExistence type="predicted"/>
<protein>
    <submittedName>
        <fullName evidence="1">SDR family oxidoreductase</fullName>
    </submittedName>
</protein>
<sequence length="269" mass="29826">MNRINGKTVWITGASSGIGEALAYALSARDCNLIISSRKEVELLRVKNKCHNPEKVSVIPLDLEITETMTETASKAIAEFGKIDILINNAGISQRSYIIDTKLEVYKKLMEINYLGTVGITKAVLPHFISQQAGHFVTVTSLMGKFGAPPRSGYCGSKHALHGFFDVLRLEHEKDGIDVTMVCPGYVDTNVAKNALTGDGSAQGTDDIENKNGLQVDLVAKKMILAIEMKKHEKYMGGKEVIGVYLKRFFPRLLHRFVLRKTEKKSRQQ</sequence>
<keyword evidence="2" id="KW-1185">Reference proteome</keyword>
<comment type="caution">
    <text evidence="1">The sequence shown here is derived from an EMBL/GenBank/DDBJ whole genome shotgun (WGS) entry which is preliminary data.</text>
</comment>
<reference evidence="1" key="1">
    <citation type="submission" date="2024-09" db="EMBL/GenBank/DDBJ databases">
        <authorList>
            <person name="Liu J."/>
        </authorList>
    </citation>
    <scope>NUCLEOTIDE SEQUENCE</scope>
    <source>
        <strain evidence="1">NBU2967</strain>
    </source>
</reference>
<evidence type="ECO:0000313" key="2">
    <source>
        <dbReference type="Proteomes" id="UP001595191"/>
    </source>
</evidence>
<dbReference type="EMBL" id="JBHFPV010000002">
    <property type="protein sequence ID" value="MFH6604113.1"/>
    <property type="molecule type" value="Genomic_DNA"/>
</dbReference>
<evidence type="ECO:0000313" key="1">
    <source>
        <dbReference type="EMBL" id="MFH6604113.1"/>
    </source>
</evidence>
<dbReference type="Proteomes" id="UP001595191">
    <property type="component" value="Unassembled WGS sequence"/>
</dbReference>
<gene>
    <name evidence="1" type="ORF">ACEZ3G_11540</name>
</gene>
<organism evidence="1 2">
    <name type="scientific">Meishania litoralis</name>
    <dbReference type="NCBI Taxonomy" id="3434685"/>
    <lineage>
        <taxon>Bacteria</taxon>
        <taxon>Pseudomonadati</taxon>
        <taxon>Bacteroidota</taxon>
        <taxon>Flavobacteriia</taxon>
        <taxon>Flavobacteriales</taxon>
        <taxon>Flavobacteriaceae</taxon>
        <taxon>Meishania</taxon>
    </lineage>
</organism>
<accession>A0ACC7LK25</accession>